<dbReference type="AlphaFoldDB" id="A0A834BD05"/>
<gene>
    <name evidence="2" type="ORF">HJG60_009957</name>
</gene>
<sequence length="146" mass="15330">MKGRGSEGGPCLEAEAGSGVLAPRTAEKLKEVQAEETPVDLAVGKLLALGLAPARTLVGPRKSPGGGPLPTRLLLSFPLEVMAAGLERKVPERPRGTCVGTRGRPGAAGLCLERPRGRCAERRAPTSQTSPFRAEPQQDCELYFSS</sequence>
<proteinExistence type="predicted"/>
<evidence type="ECO:0000313" key="2">
    <source>
        <dbReference type="EMBL" id="KAF6125540.1"/>
    </source>
</evidence>
<reference evidence="2 3" key="1">
    <citation type="journal article" date="2020" name="Nature">
        <title>Six reference-quality genomes reveal evolution of bat adaptations.</title>
        <authorList>
            <person name="Jebb D."/>
            <person name="Huang Z."/>
            <person name="Pippel M."/>
            <person name="Hughes G.M."/>
            <person name="Lavrichenko K."/>
            <person name="Devanna P."/>
            <person name="Winkler S."/>
            <person name="Jermiin L.S."/>
            <person name="Skirmuntt E.C."/>
            <person name="Katzourakis A."/>
            <person name="Burkitt-Gray L."/>
            <person name="Ray D.A."/>
            <person name="Sullivan K.A.M."/>
            <person name="Roscito J.G."/>
            <person name="Kirilenko B.M."/>
            <person name="Davalos L.M."/>
            <person name="Corthals A.P."/>
            <person name="Power M.L."/>
            <person name="Jones G."/>
            <person name="Ransome R.D."/>
            <person name="Dechmann D.K.N."/>
            <person name="Locatelli A.G."/>
            <person name="Puechmaille S.J."/>
            <person name="Fedrigo O."/>
            <person name="Jarvis E.D."/>
            <person name="Hiller M."/>
            <person name="Vernes S.C."/>
            <person name="Myers E.W."/>
            <person name="Teeling E.C."/>
        </authorList>
    </citation>
    <scope>NUCLEOTIDE SEQUENCE [LARGE SCALE GENOMIC DNA]</scope>
    <source>
        <strain evidence="2">Bat1K_MPI-CBG_1</strain>
    </source>
</reference>
<feature type="region of interest" description="Disordered" evidence="1">
    <location>
        <begin position="117"/>
        <end position="139"/>
    </location>
</feature>
<dbReference type="Proteomes" id="UP000664940">
    <property type="component" value="Unassembled WGS sequence"/>
</dbReference>
<dbReference type="EMBL" id="JABVXQ010000002">
    <property type="protein sequence ID" value="KAF6125540.1"/>
    <property type="molecule type" value="Genomic_DNA"/>
</dbReference>
<accession>A0A834BD05</accession>
<evidence type="ECO:0000256" key="1">
    <source>
        <dbReference type="SAM" id="MobiDB-lite"/>
    </source>
</evidence>
<organism evidence="2 3">
    <name type="scientific">Phyllostomus discolor</name>
    <name type="common">pale spear-nosed bat</name>
    <dbReference type="NCBI Taxonomy" id="89673"/>
    <lineage>
        <taxon>Eukaryota</taxon>
        <taxon>Metazoa</taxon>
        <taxon>Chordata</taxon>
        <taxon>Craniata</taxon>
        <taxon>Vertebrata</taxon>
        <taxon>Euteleostomi</taxon>
        <taxon>Mammalia</taxon>
        <taxon>Eutheria</taxon>
        <taxon>Laurasiatheria</taxon>
        <taxon>Chiroptera</taxon>
        <taxon>Yangochiroptera</taxon>
        <taxon>Phyllostomidae</taxon>
        <taxon>Phyllostominae</taxon>
        <taxon>Phyllostomus</taxon>
    </lineage>
</organism>
<protein>
    <submittedName>
        <fullName evidence="2">Uncharacterized protein</fullName>
    </submittedName>
</protein>
<comment type="caution">
    <text evidence="2">The sequence shown here is derived from an EMBL/GenBank/DDBJ whole genome shotgun (WGS) entry which is preliminary data.</text>
</comment>
<evidence type="ECO:0000313" key="3">
    <source>
        <dbReference type="Proteomes" id="UP000664940"/>
    </source>
</evidence>
<name>A0A834BD05_9CHIR</name>